<keyword evidence="3" id="KW-1185">Reference proteome</keyword>
<evidence type="ECO:0000313" key="3">
    <source>
        <dbReference type="Proteomes" id="UP000279089"/>
    </source>
</evidence>
<dbReference type="RefSeq" id="WP_120518234.1">
    <property type="nucleotide sequence ID" value="NZ_QXZY01000012.1"/>
</dbReference>
<dbReference type="NCBIfam" id="TIGR02293">
    <property type="entry name" value="TAS_TIGR02293"/>
    <property type="match status" value="1"/>
</dbReference>
<dbReference type="AlphaFoldDB" id="A0A3N4MUG3"/>
<gene>
    <name evidence="2" type="ORF">EG028_20915</name>
</gene>
<evidence type="ECO:0000313" key="2">
    <source>
        <dbReference type="EMBL" id="RPD39083.1"/>
    </source>
</evidence>
<organism evidence="2 3">
    <name type="scientific">Chitinophaga barathri</name>
    <dbReference type="NCBI Taxonomy" id="1647451"/>
    <lineage>
        <taxon>Bacteria</taxon>
        <taxon>Pseudomonadati</taxon>
        <taxon>Bacteroidota</taxon>
        <taxon>Chitinophagia</taxon>
        <taxon>Chitinophagales</taxon>
        <taxon>Chitinophagaceae</taxon>
        <taxon>Chitinophaga</taxon>
    </lineage>
</organism>
<dbReference type="InterPro" id="IPR011979">
    <property type="entry name" value="Antitox_Xre"/>
</dbReference>
<proteinExistence type="predicted"/>
<protein>
    <submittedName>
        <fullName evidence="2">DUF2384 domain-containing protein</fullName>
    </submittedName>
</protein>
<accession>A0A3N4MUG3</accession>
<feature type="domain" description="Antitoxin Xre/MbcA/ParS-like toxin-binding" evidence="1">
    <location>
        <begin position="120"/>
        <end position="166"/>
    </location>
</feature>
<dbReference type="InterPro" id="IPR024467">
    <property type="entry name" value="Xre/MbcA/ParS-like_toxin-bd"/>
</dbReference>
<dbReference type="EMBL" id="RMBX01000012">
    <property type="protein sequence ID" value="RPD39083.1"/>
    <property type="molecule type" value="Genomic_DNA"/>
</dbReference>
<evidence type="ECO:0000259" key="1">
    <source>
        <dbReference type="Pfam" id="PF09722"/>
    </source>
</evidence>
<dbReference type="OrthoDB" id="5770459at2"/>
<name>A0A3N4MUG3_9BACT</name>
<dbReference type="Pfam" id="PF09722">
    <property type="entry name" value="Xre_MbcA_ParS_C"/>
    <property type="match status" value="1"/>
</dbReference>
<reference evidence="3" key="1">
    <citation type="submission" date="2018-11" db="EMBL/GenBank/DDBJ databases">
        <title>Chitinophaga lutea sp.nov., isolate from arsenic contaminated soil.</title>
        <authorList>
            <person name="Zong Y."/>
        </authorList>
    </citation>
    <scope>NUCLEOTIDE SEQUENCE [LARGE SCALE GENOMIC DNA]</scope>
    <source>
        <strain evidence="3">YLT18</strain>
    </source>
</reference>
<sequence length="169" mass="19102">MIRRHNKQETLAAVAPASAYTARGNFSVSQFTWYLLGAASYIKVTPTSTIDVFRILHEGIPKSAVDHFSQFLDIPMTLMAPLLNMSYKTLIRKKEDEKLEDYVSSHMYEIAGTYAMAFGIFQDAGKVTRWFNKENKALNNQKPFDLLNTPTGIKLVTQVLGRLEEGVYS</sequence>
<comment type="caution">
    <text evidence="2">The sequence shown here is derived from an EMBL/GenBank/DDBJ whole genome shotgun (WGS) entry which is preliminary data.</text>
</comment>
<dbReference type="Proteomes" id="UP000279089">
    <property type="component" value="Unassembled WGS sequence"/>
</dbReference>